<evidence type="ECO:0000313" key="6">
    <source>
        <dbReference type="Proteomes" id="UP000815677"/>
    </source>
</evidence>
<feature type="region of interest" description="Disordered" evidence="2">
    <location>
        <begin position="82"/>
        <end position="116"/>
    </location>
</feature>
<evidence type="ECO:0000256" key="1">
    <source>
        <dbReference type="ARBA" id="ARBA00022679"/>
    </source>
</evidence>
<proteinExistence type="predicted"/>
<keyword evidence="6" id="KW-1185">Reference proteome</keyword>
<reference evidence="5" key="1">
    <citation type="submission" date="2014-09" db="EMBL/GenBank/DDBJ databases">
        <title>Genome sequence of the luminous mushroom Mycena chlorophos for searching fungal bioluminescence genes.</title>
        <authorList>
            <person name="Tanaka Y."/>
            <person name="Kasuga D."/>
            <person name="Oba Y."/>
            <person name="Hase S."/>
            <person name="Sato K."/>
            <person name="Oba Y."/>
            <person name="Sakakibara Y."/>
        </authorList>
    </citation>
    <scope>NUCLEOTIDE SEQUENCE</scope>
</reference>
<dbReference type="SUPFAM" id="SSF54637">
    <property type="entry name" value="Thioesterase/thiol ester dehydrase-isomerase"/>
    <property type="match status" value="1"/>
</dbReference>
<dbReference type="PANTHER" id="PTHR10982">
    <property type="entry name" value="MALONYL COA-ACYL CARRIER PROTEIN TRANSACYLASE"/>
    <property type="match status" value="1"/>
</dbReference>
<evidence type="ECO:0000259" key="3">
    <source>
        <dbReference type="Pfam" id="PF13452"/>
    </source>
</evidence>
<dbReference type="PANTHER" id="PTHR10982:SF21">
    <property type="entry name" value="FATTY ACID SYNTHASE SUBUNIT BETA"/>
    <property type="match status" value="1"/>
</dbReference>
<dbReference type="Gene3D" id="1.20.930.70">
    <property type="match status" value="1"/>
</dbReference>
<dbReference type="Pfam" id="PF17951">
    <property type="entry name" value="FAS_meander"/>
    <property type="match status" value="1"/>
</dbReference>
<keyword evidence="1" id="KW-0808">Transferase</keyword>
<dbReference type="InterPro" id="IPR039569">
    <property type="entry name" value="FAS1-like_DH_region"/>
</dbReference>
<name>A0ABQ0KY48_MYCCL</name>
<dbReference type="Pfam" id="PF13452">
    <property type="entry name" value="FAS1_DH_region"/>
    <property type="match status" value="1"/>
</dbReference>
<evidence type="ECO:0000313" key="5">
    <source>
        <dbReference type="EMBL" id="GAT43177.1"/>
    </source>
</evidence>
<evidence type="ECO:0000259" key="4">
    <source>
        <dbReference type="Pfam" id="PF17951"/>
    </source>
</evidence>
<dbReference type="InterPro" id="IPR040883">
    <property type="entry name" value="FAS_meander"/>
</dbReference>
<feature type="domain" description="FAS1-like dehydratase" evidence="3">
    <location>
        <begin position="257"/>
        <end position="372"/>
    </location>
</feature>
<gene>
    <name evidence="5" type="ORF">MCHLO_00867</name>
</gene>
<organism evidence="5 6">
    <name type="scientific">Mycena chlorophos</name>
    <name type="common">Agaric fungus</name>
    <name type="synonym">Agaricus chlorophos</name>
    <dbReference type="NCBI Taxonomy" id="658473"/>
    <lineage>
        <taxon>Eukaryota</taxon>
        <taxon>Fungi</taxon>
        <taxon>Dikarya</taxon>
        <taxon>Basidiomycota</taxon>
        <taxon>Agaricomycotina</taxon>
        <taxon>Agaricomycetes</taxon>
        <taxon>Agaricomycetidae</taxon>
        <taxon>Agaricales</taxon>
        <taxon>Marasmiineae</taxon>
        <taxon>Mycenaceae</taxon>
        <taxon>Mycena</taxon>
    </lineage>
</organism>
<dbReference type="Gene3D" id="3.10.129.10">
    <property type="entry name" value="Hotdog Thioesterase"/>
    <property type="match status" value="1"/>
</dbReference>
<dbReference type="InterPro" id="IPR050830">
    <property type="entry name" value="Fungal_FAS"/>
</dbReference>
<sequence length="438" mass="48516">MFVVHESRWVDVSLRNLTGDWLRRVEERFASVNGVAPRCRGLGVLPRHLVAPWPEACVVHSRSRRDVRGLALGRGRYRSGLRPRPAACLHPPRPDGRQTLEGQGRAHQGPARRHPQQAQRLLESTYGRDLSKVLAADYLGAPSVAPPAVPCIKRTDGKNEATYEFVDRLLKTSVWLETFAGPELGWLRALTTSTTVVQGTSYIDNPSSACWLRAPARRPSLVTTRASPSPSRSTAPRVRDDQSLPEIDIRETFVGPEVTIESAAVEEFHAVVGNQDESFLAARNEVSVPMDFAIVTGWQAIMKSIFPASIDGDLLRLVHLSNGFRMVPGEKPLRAGDVSQAEAKIVSVSNTDSGKVVKVKGHVFRAGKPVIEVVSAFLYRGRFTNSENTFETTEEPDYVLKLENDAAVGVLQSKDNRWVELDRRLTASLAVWTDAQYW</sequence>
<protein>
    <recommendedName>
        <fullName evidence="7">MaoC-like domain-containing protein</fullName>
    </recommendedName>
</protein>
<dbReference type="EMBL" id="DF838684">
    <property type="protein sequence ID" value="GAT43177.1"/>
    <property type="molecule type" value="Genomic_DNA"/>
</dbReference>
<feature type="compositionally biased region" description="Low complexity" evidence="2">
    <location>
        <begin position="222"/>
        <end position="236"/>
    </location>
</feature>
<evidence type="ECO:0008006" key="7">
    <source>
        <dbReference type="Google" id="ProtNLM"/>
    </source>
</evidence>
<accession>A0ABQ0KY48</accession>
<dbReference type="InterPro" id="IPR029069">
    <property type="entry name" value="HotDog_dom_sf"/>
</dbReference>
<evidence type="ECO:0000256" key="2">
    <source>
        <dbReference type="SAM" id="MobiDB-lite"/>
    </source>
</evidence>
<dbReference type="Proteomes" id="UP000815677">
    <property type="component" value="Unassembled WGS sequence"/>
</dbReference>
<feature type="region of interest" description="Disordered" evidence="2">
    <location>
        <begin position="222"/>
        <end position="241"/>
    </location>
</feature>
<feature type="domain" description="Fatty acid synthase meander beta sheet" evidence="4">
    <location>
        <begin position="168"/>
        <end position="207"/>
    </location>
</feature>